<dbReference type="Gene3D" id="3.20.20.60">
    <property type="entry name" value="Phosphoenolpyruvate-binding domains"/>
    <property type="match status" value="1"/>
</dbReference>
<dbReference type="InterPro" id="IPR005000">
    <property type="entry name" value="Aldolase/citrate-lyase_domain"/>
</dbReference>
<keyword evidence="2" id="KW-0479">Metal-binding</keyword>
<protein>
    <recommendedName>
        <fullName evidence="5">HpcH/HpaI aldolase/citrate lyase domain-containing protein</fullName>
    </recommendedName>
</protein>
<dbReference type="Proteomes" id="UP000239290">
    <property type="component" value="Unassembled WGS sequence"/>
</dbReference>
<evidence type="ECO:0000256" key="3">
    <source>
        <dbReference type="ARBA" id="ARBA00023239"/>
    </source>
</evidence>
<gene>
    <name evidence="6" type="ORF">C5613_29245</name>
</gene>
<evidence type="ECO:0000256" key="2">
    <source>
        <dbReference type="ARBA" id="ARBA00022723"/>
    </source>
</evidence>
<dbReference type="Pfam" id="PF03328">
    <property type="entry name" value="HpcH_HpaI"/>
    <property type="match status" value="1"/>
</dbReference>
<dbReference type="AlphaFoldDB" id="A0A2S8J0E2"/>
<reference evidence="7" key="1">
    <citation type="submission" date="2018-02" db="EMBL/GenBank/DDBJ databases">
        <title>Draft genome sequencing of Rhodococcus opacus KU647198.</title>
        <authorList>
            <person name="Zheng B.-X."/>
        </authorList>
    </citation>
    <scope>NUCLEOTIDE SEQUENCE [LARGE SCALE GENOMIC DNA]</scope>
    <source>
        <strain evidence="7">04-OD7</strain>
    </source>
</reference>
<proteinExistence type="inferred from homology"/>
<evidence type="ECO:0000256" key="1">
    <source>
        <dbReference type="ARBA" id="ARBA00005568"/>
    </source>
</evidence>
<dbReference type="InterPro" id="IPR040442">
    <property type="entry name" value="Pyrv_kinase-like_dom_sf"/>
</dbReference>
<organism evidence="6 7">
    <name type="scientific">Rhodococcus opacus</name>
    <name type="common">Nocardia opaca</name>
    <dbReference type="NCBI Taxonomy" id="37919"/>
    <lineage>
        <taxon>Bacteria</taxon>
        <taxon>Bacillati</taxon>
        <taxon>Actinomycetota</taxon>
        <taxon>Actinomycetes</taxon>
        <taxon>Mycobacteriales</taxon>
        <taxon>Nocardiaceae</taxon>
        <taxon>Rhodococcus</taxon>
    </lineage>
</organism>
<accession>A0A2S8J0E2</accession>
<dbReference type="PANTHER" id="PTHR30502:SF0">
    <property type="entry name" value="PHOSPHOENOLPYRUVATE CARBOXYLASE FAMILY PROTEIN"/>
    <property type="match status" value="1"/>
</dbReference>
<feature type="compositionally biased region" description="Basic and acidic residues" evidence="4">
    <location>
        <begin position="40"/>
        <end position="58"/>
    </location>
</feature>
<name>A0A2S8J0E2_RHOOP</name>
<dbReference type="InterPro" id="IPR050251">
    <property type="entry name" value="HpcH-HpaI_aldolase"/>
</dbReference>
<comment type="similarity">
    <text evidence="1">Belongs to the HpcH/HpaI aldolase family.</text>
</comment>
<dbReference type="GO" id="GO:0016832">
    <property type="term" value="F:aldehyde-lyase activity"/>
    <property type="evidence" value="ECO:0007669"/>
    <property type="project" value="TreeGrafter"/>
</dbReference>
<dbReference type="EMBL" id="PUIO01000042">
    <property type="protein sequence ID" value="PQP20052.1"/>
    <property type="molecule type" value="Genomic_DNA"/>
</dbReference>
<keyword evidence="3" id="KW-0456">Lyase</keyword>
<dbReference type="GO" id="GO:0005737">
    <property type="term" value="C:cytoplasm"/>
    <property type="evidence" value="ECO:0007669"/>
    <property type="project" value="TreeGrafter"/>
</dbReference>
<evidence type="ECO:0000313" key="7">
    <source>
        <dbReference type="Proteomes" id="UP000239290"/>
    </source>
</evidence>
<dbReference type="PANTHER" id="PTHR30502">
    <property type="entry name" value="2-KETO-3-DEOXY-L-RHAMNONATE ALDOLASE"/>
    <property type="match status" value="1"/>
</dbReference>
<feature type="compositionally biased region" description="Basic and acidic residues" evidence="4">
    <location>
        <begin position="84"/>
        <end position="95"/>
    </location>
</feature>
<dbReference type="InterPro" id="IPR015813">
    <property type="entry name" value="Pyrv/PenolPyrv_kinase-like_dom"/>
</dbReference>
<dbReference type="SUPFAM" id="SSF51621">
    <property type="entry name" value="Phosphoenolpyruvate/pyruvate domain"/>
    <property type="match status" value="1"/>
</dbReference>
<evidence type="ECO:0000313" key="6">
    <source>
        <dbReference type="EMBL" id="PQP20052.1"/>
    </source>
</evidence>
<feature type="domain" description="HpcH/HpaI aldolase/citrate lyase" evidence="5">
    <location>
        <begin position="129"/>
        <end position="316"/>
    </location>
</feature>
<feature type="region of interest" description="Disordered" evidence="4">
    <location>
        <begin position="33"/>
        <end position="103"/>
    </location>
</feature>
<dbReference type="GO" id="GO:0046872">
    <property type="term" value="F:metal ion binding"/>
    <property type="evidence" value="ECO:0007669"/>
    <property type="project" value="UniProtKB-KW"/>
</dbReference>
<evidence type="ECO:0000259" key="5">
    <source>
        <dbReference type="Pfam" id="PF03328"/>
    </source>
</evidence>
<evidence type="ECO:0000256" key="4">
    <source>
        <dbReference type="SAM" id="MobiDB-lite"/>
    </source>
</evidence>
<sequence length="380" mass="40547">MDQLHGVTPLRNSGSDLQNHMSVLPIYGRRVSHPTCSVDRSADDLGRGSHPLRDDRSRTRSRPGSSPCSWQQTSASAPCGRTRSRGDLEHERNTDLSKIGTNMSINPGRITRKLREGQRVYGVAIQIPSPELVEISGAAGYDYAWIDAEHGAFSLSEVRDLIRAADAVGMDSIVRVPDHNPSFIQRVLDTGAAGIMVPHLRTAREAKDIVAAATFSPSGIRGACPFIRAANHASFNWHADYQALDRAVIVLGLIEDLEGVDNVEAIAAVDGLTGLLFGPFDLGMAMGLHGDVSDAQIRAQHDRVVTACSASGIEYVTASIDWEFGAFPSTGSRLVTAISDKTAILSTFRNGLENARAMAAAESAHPAQAPSSIASVATTT</sequence>
<comment type="caution">
    <text evidence="6">The sequence shown here is derived from an EMBL/GenBank/DDBJ whole genome shotgun (WGS) entry which is preliminary data.</text>
</comment>